<dbReference type="GO" id="GO:0006355">
    <property type="term" value="P:regulation of DNA-templated transcription"/>
    <property type="evidence" value="ECO:0007669"/>
    <property type="project" value="InterPro"/>
</dbReference>
<dbReference type="Proteomes" id="UP000240883">
    <property type="component" value="Unassembled WGS sequence"/>
</dbReference>
<evidence type="ECO:0000256" key="2">
    <source>
        <dbReference type="ARBA" id="ARBA00023155"/>
    </source>
</evidence>
<dbReference type="PROSITE" id="PS00028">
    <property type="entry name" value="ZINC_FINGER_C2H2_1"/>
    <property type="match status" value="1"/>
</dbReference>
<reference evidence="9 10" key="1">
    <citation type="journal article" date="2018" name="Front. Microbiol.">
        <title>Genome-Wide Analysis of Corynespora cassiicola Leaf Fall Disease Putative Effectors.</title>
        <authorList>
            <person name="Lopez D."/>
            <person name="Ribeiro S."/>
            <person name="Label P."/>
            <person name="Fumanal B."/>
            <person name="Venisse J.S."/>
            <person name="Kohler A."/>
            <person name="de Oliveira R.R."/>
            <person name="Labutti K."/>
            <person name="Lipzen A."/>
            <person name="Lail K."/>
            <person name="Bauer D."/>
            <person name="Ohm R.A."/>
            <person name="Barry K.W."/>
            <person name="Spatafora J."/>
            <person name="Grigoriev I.V."/>
            <person name="Martin F.M."/>
            <person name="Pujade-Renaud V."/>
        </authorList>
    </citation>
    <scope>NUCLEOTIDE SEQUENCE [LARGE SCALE GENOMIC DNA]</scope>
    <source>
        <strain evidence="9 10">Philippines</strain>
    </source>
</reference>
<feature type="domain" description="C2H2-type" evidence="8">
    <location>
        <begin position="403"/>
        <end position="431"/>
    </location>
</feature>
<dbReference type="PROSITE" id="PS50071">
    <property type="entry name" value="HOMEOBOX_2"/>
    <property type="match status" value="1"/>
</dbReference>
<comment type="subcellular location">
    <subcellularLocation>
        <location evidence="5">Nucleus</location>
    </subcellularLocation>
</comment>
<keyword evidence="4" id="KW-0479">Metal-binding</keyword>
<evidence type="ECO:0000313" key="9">
    <source>
        <dbReference type="EMBL" id="PSN60963.1"/>
    </source>
</evidence>
<evidence type="ECO:0000256" key="6">
    <source>
        <dbReference type="SAM" id="MobiDB-lite"/>
    </source>
</evidence>
<dbReference type="SMART" id="SM00389">
    <property type="entry name" value="HOX"/>
    <property type="match status" value="1"/>
</dbReference>
<feature type="domain" description="Homeobox" evidence="7">
    <location>
        <begin position="189"/>
        <end position="252"/>
    </location>
</feature>
<dbReference type="Gene3D" id="1.10.10.60">
    <property type="entry name" value="Homeodomain-like"/>
    <property type="match status" value="1"/>
</dbReference>
<evidence type="ECO:0000259" key="7">
    <source>
        <dbReference type="PROSITE" id="PS50071"/>
    </source>
</evidence>
<keyword evidence="1 5" id="KW-0238">DNA-binding</keyword>
<feature type="region of interest" description="Disordered" evidence="6">
    <location>
        <begin position="239"/>
        <end position="294"/>
    </location>
</feature>
<dbReference type="InterPro" id="IPR050224">
    <property type="entry name" value="TALE_homeobox"/>
</dbReference>
<dbReference type="InterPro" id="IPR001356">
    <property type="entry name" value="HD"/>
</dbReference>
<accession>A0A2T2N6A9</accession>
<name>A0A2T2N6A9_CORCC</name>
<protein>
    <submittedName>
        <fullName evidence="9">Uncharacterized protein</fullName>
    </submittedName>
</protein>
<dbReference type="EMBL" id="KZ678146">
    <property type="protein sequence ID" value="PSN60963.1"/>
    <property type="molecule type" value="Genomic_DNA"/>
</dbReference>
<dbReference type="SMART" id="SM00355">
    <property type="entry name" value="ZnF_C2H2"/>
    <property type="match status" value="2"/>
</dbReference>
<evidence type="ECO:0000259" key="8">
    <source>
        <dbReference type="PROSITE" id="PS50157"/>
    </source>
</evidence>
<organism evidence="9 10">
    <name type="scientific">Corynespora cassiicola Philippines</name>
    <dbReference type="NCBI Taxonomy" id="1448308"/>
    <lineage>
        <taxon>Eukaryota</taxon>
        <taxon>Fungi</taxon>
        <taxon>Dikarya</taxon>
        <taxon>Ascomycota</taxon>
        <taxon>Pezizomycotina</taxon>
        <taxon>Dothideomycetes</taxon>
        <taxon>Pleosporomycetidae</taxon>
        <taxon>Pleosporales</taxon>
        <taxon>Corynesporascaceae</taxon>
        <taxon>Corynespora</taxon>
    </lineage>
</organism>
<dbReference type="CDD" id="cd00086">
    <property type="entry name" value="homeodomain"/>
    <property type="match status" value="1"/>
</dbReference>
<dbReference type="InterPro" id="IPR008422">
    <property type="entry name" value="KN_HD"/>
</dbReference>
<dbReference type="PANTHER" id="PTHR11850">
    <property type="entry name" value="HOMEOBOX PROTEIN TRANSCRIPTION FACTORS"/>
    <property type="match status" value="1"/>
</dbReference>
<keyword evidence="10" id="KW-1185">Reference proteome</keyword>
<keyword evidence="4" id="KW-0863">Zinc-finger</keyword>
<feature type="region of interest" description="Disordered" evidence="6">
    <location>
        <begin position="20"/>
        <end position="44"/>
    </location>
</feature>
<feature type="DNA-binding region" description="Homeobox" evidence="5">
    <location>
        <begin position="191"/>
        <end position="253"/>
    </location>
</feature>
<dbReference type="GO" id="GO:0008270">
    <property type="term" value="F:zinc ion binding"/>
    <property type="evidence" value="ECO:0007669"/>
    <property type="project" value="UniProtKB-KW"/>
</dbReference>
<sequence length="996" mass="109588">MAMPNVTSDMAQFFDFGEAAMPEGPQAANPQAPTTPTKRAGCPSHGDDNTDGCLCHGFQEDFTAPSALEDETVHNEPEWNPDFSSWIPRYHKPAHPCEYCRSKSLECFIYNAGGDGSAGCSPCNALFRPCSFSDPEKMPMQKSRTALDTLDVVTENSEHHFGGLTGKKQMRSLGHVGPIEDDLAGDNTVKKGAAAARFPRAAVKILKDWMIQHIDHPYPNDEEKEALKSQTGLTVNQISNWMANTRRRQKARPKRSSSPSIRPSTEAINIPPGRTWESLNPFERWKHSPPENEPAPLTAIAQAVEQFDLPEPSSTTSSYRKGTSNDSSSSFSVFKAPSTTSLETGFTNMSSGSLGSHNSAYSYGSRNSFGSLNSLNSKKDRRRRRRVPTRVPKLDLEAAPRMFQCTFCTDRFKSKYDWSRHEKSLHLSLEKWICAPLGEVITCSSSGRRKCVYCDTLDPTKEHLATHNHGSCEEKGLEARTFYRKDHLRQHLRLMHGCKMTASMESWKAEAQMINCRCGFCGMTFDKWQDRVDHLAKEFRNGADMRNWKGCRGLDPHVAAHVTNAMPPYLIANESKSPWPFSATNSASMKQHNHFFSRSDLEFLIPDSNSPITNDFVTQNARDFSTDNSSSISPVAVPLNSPENKMSDSVIAELHPHATCWEILTLRLGRYAREFVERCGPSSLSDDMLQEQARRILYDSDDPWNQTAADNPEWLGLFKKAHGIDAHKPWSGTTKHHNILEDLGLRPDAALDKSFDLSNFDCITSTEQDAAAQALAFECALSGSTKISTEACKLTSGHSCVPGLYSSTTSPSSSTPATTYSQYQGIETSISELACTVPGGVCIGENGELGFAIRQGECSRTKTQHFLSGNSCSMAPMGMQTCTAAGEPILSATRGSQDHFSLPSWDQLPSDFDIQGTTAGISTSVPASAGFDCNLGSIDMDMGVGSGNMAEGLGSAQTMRWDDSELGFNMDMDMDVDLDLDMNMDLMMASATNPHS</sequence>
<keyword evidence="2 5" id="KW-0371">Homeobox</keyword>
<dbReference type="AlphaFoldDB" id="A0A2T2N6A9"/>
<keyword evidence="3 5" id="KW-0539">Nucleus</keyword>
<keyword evidence="4" id="KW-0862">Zinc</keyword>
<evidence type="ECO:0000256" key="5">
    <source>
        <dbReference type="PROSITE-ProRule" id="PRU00108"/>
    </source>
</evidence>
<evidence type="ECO:0000256" key="3">
    <source>
        <dbReference type="ARBA" id="ARBA00023242"/>
    </source>
</evidence>
<dbReference type="OrthoDB" id="5399138at2759"/>
<feature type="compositionally biased region" description="Low complexity" evidence="6">
    <location>
        <begin position="25"/>
        <end position="37"/>
    </location>
</feature>
<feature type="compositionally biased region" description="Basic residues" evidence="6">
    <location>
        <begin position="245"/>
        <end position="255"/>
    </location>
</feature>
<gene>
    <name evidence="9" type="ORF">BS50DRAFT_578778</name>
</gene>
<dbReference type="InterPro" id="IPR013087">
    <property type="entry name" value="Znf_C2H2_type"/>
</dbReference>
<dbReference type="PROSITE" id="PS50157">
    <property type="entry name" value="ZINC_FINGER_C2H2_2"/>
    <property type="match status" value="1"/>
</dbReference>
<proteinExistence type="predicted"/>
<evidence type="ECO:0000256" key="1">
    <source>
        <dbReference type="ARBA" id="ARBA00023125"/>
    </source>
</evidence>
<dbReference type="GO" id="GO:0003677">
    <property type="term" value="F:DNA binding"/>
    <property type="evidence" value="ECO:0007669"/>
    <property type="project" value="UniProtKB-UniRule"/>
</dbReference>
<evidence type="ECO:0000313" key="10">
    <source>
        <dbReference type="Proteomes" id="UP000240883"/>
    </source>
</evidence>
<dbReference type="Pfam" id="PF05920">
    <property type="entry name" value="Homeobox_KN"/>
    <property type="match status" value="1"/>
</dbReference>
<feature type="compositionally biased region" description="Polar residues" evidence="6">
    <location>
        <begin position="312"/>
        <end position="322"/>
    </location>
</feature>
<dbReference type="GO" id="GO:0005634">
    <property type="term" value="C:nucleus"/>
    <property type="evidence" value="ECO:0007669"/>
    <property type="project" value="UniProtKB-SubCell"/>
</dbReference>
<evidence type="ECO:0000256" key="4">
    <source>
        <dbReference type="PROSITE-ProRule" id="PRU00042"/>
    </source>
</evidence>
<dbReference type="STRING" id="1448308.A0A2T2N6A9"/>
<dbReference type="InterPro" id="IPR009057">
    <property type="entry name" value="Homeodomain-like_sf"/>
</dbReference>
<dbReference type="SUPFAM" id="SSF46689">
    <property type="entry name" value="Homeodomain-like"/>
    <property type="match status" value="1"/>
</dbReference>
<feature type="region of interest" description="Disordered" evidence="6">
    <location>
        <begin position="310"/>
        <end position="333"/>
    </location>
</feature>